<organism evidence="5 6">
    <name type="scientific">Fusarium oxysporum</name>
    <name type="common">Fusarium vascular wilt</name>
    <dbReference type="NCBI Taxonomy" id="5507"/>
    <lineage>
        <taxon>Eukaryota</taxon>
        <taxon>Fungi</taxon>
        <taxon>Dikarya</taxon>
        <taxon>Ascomycota</taxon>
        <taxon>Pezizomycotina</taxon>
        <taxon>Sordariomycetes</taxon>
        <taxon>Hypocreomycetidae</taxon>
        <taxon>Hypocreales</taxon>
        <taxon>Nectriaceae</taxon>
        <taxon>Fusarium</taxon>
        <taxon>Fusarium oxysporum species complex</taxon>
    </lineage>
</organism>
<keyword evidence="1" id="KW-0677">Repeat</keyword>
<protein>
    <recommendedName>
        <fullName evidence="4">Nephrocystin 3-like N-terminal domain-containing protein</fullName>
    </recommendedName>
</protein>
<dbReference type="PANTHER" id="PTHR10039">
    <property type="entry name" value="AMELOGENIN"/>
    <property type="match status" value="1"/>
</dbReference>
<dbReference type="PROSITE" id="PS50297">
    <property type="entry name" value="ANK_REP_REGION"/>
    <property type="match status" value="1"/>
</dbReference>
<dbReference type="PANTHER" id="PTHR10039:SF5">
    <property type="entry name" value="NACHT DOMAIN-CONTAINING PROTEIN"/>
    <property type="match status" value="1"/>
</dbReference>
<feature type="compositionally biased region" description="Basic and acidic residues" evidence="3">
    <location>
        <begin position="800"/>
        <end position="811"/>
    </location>
</feature>
<evidence type="ECO:0000313" key="5">
    <source>
        <dbReference type="EMBL" id="RKL04503.1"/>
    </source>
</evidence>
<accession>A0A420QIB1</accession>
<sequence>MNTIASVKGLLRGFNSLDWSRLGFKSVSFFEEVGSPGAPEDFGPIVNCEDVHIEGQKQIGLHADHWSTWNFSDPVSSTYKAVSTVIQSFYHGLQVIKSGTPFEQMDPDISGKPGSGKSTLLGYIYQTATFREPTSFLFFQFNYYGRTSINAMLRSLIFQLLIARPSYQLYGMRDTYAIRTETHGDYGTNWQWGDPELVSYLQESLLQATQDNSHVVIILDALDEATEELSVNSVILDILAIPSIRICASSRSSPRISNIDIQSIILEDLNTADITYYTKSRVSSVKCKDSRVQGDLIQSLIEASNGMFLYVDLALSNLEIWLDQPGAQREDRLGYIDFPKDLKDLYSSIISRIESSERNRDIVRHIFQWVAFATRPLTVPELMNAMAFEKVADYDLCFHDSHQALDAMSHLNSDICECAKRITSPCRGFIAIQSPITASRQSVVSFTHQTVFDFLMACEPLVLQPGTMQCRGHEALAWSCCQIILSETRSRRKGYIESCSGTRPISSYALESWMPHLRKALELGSSCSKILSDLSQKDFLENSLALGEIVASSYKQWPRLAHKSAIDMSWKANRWKPSSPLLLTSAVGHVGSCQRYISMGESYNDRDSLYGISPLGWAAAYGHSEVVELLLDSGAEADYTPNDTSPLQLAVRCGNKRVTQLLLERRPAINYEPTVTAQSALSLAASLGRASMITLLVSCGANALTVDDLGWNSLHHAIIAGKRATLAQLLSTIPKASFEKLKDLPPRNLPGWVHRVLLAFGLGLCCCGSGGSSSSATNCGSNDSGKVRKRGRQGSKKRGRDSTEDIDRNDEQSMAPPPQKQSRHTFGLRFACPYNKRCPNRFGGACSNFGFPDMHRLKEHLFRRHFLGCDKRTRCGRCKLIFPESEIQDHLILEMACEPMRVALNYEDGFDTNQSDTLKSLKPKQFETPVHHWEKTFNTVFPDWTTDLPSPYHETTETECRINVAARLRSEEFRQEVWRNFNDMGREVFEQLANLLDPWPSASNRPGNQPPSLPDELPMRPAVIQENVQTALNPSVESCLSTVPQRGTAASETRAAAPTLSSSAQRYRPIPPHFFFPNQQISDTLSLSLFSGTGSLNSFGPGQESMYGDMDANNASMSSWDCSFANARMEQTSNDPFEFTVNAPAPANNHESSRYENQPNHDTDLVTAADNQPPSMEEAANTLWAPARNSD</sequence>
<proteinExistence type="predicted"/>
<dbReference type="Gene3D" id="1.25.40.20">
    <property type="entry name" value="Ankyrin repeat-containing domain"/>
    <property type="match status" value="1"/>
</dbReference>
<evidence type="ECO:0000259" key="4">
    <source>
        <dbReference type="Pfam" id="PF24883"/>
    </source>
</evidence>
<dbReference type="Proteomes" id="UP000285860">
    <property type="component" value="Unassembled WGS sequence"/>
</dbReference>
<dbReference type="SUPFAM" id="SSF52540">
    <property type="entry name" value="P-loop containing nucleoside triphosphate hydrolases"/>
    <property type="match status" value="1"/>
</dbReference>
<feature type="repeat" description="ANK" evidence="2">
    <location>
        <begin position="642"/>
        <end position="674"/>
    </location>
</feature>
<feature type="repeat" description="ANK" evidence="2">
    <location>
        <begin position="676"/>
        <end position="708"/>
    </location>
</feature>
<dbReference type="InterPro" id="IPR056884">
    <property type="entry name" value="NPHP3-like_N"/>
</dbReference>
<gene>
    <name evidence="5" type="ORF">BFJ68_g11105</name>
</gene>
<feature type="region of interest" description="Disordered" evidence="3">
    <location>
        <begin position="772"/>
        <end position="823"/>
    </location>
</feature>
<dbReference type="Gene3D" id="3.40.50.300">
    <property type="entry name" value="P-loop containing nucleotide triphosphate hydrolases"/>
    <property type="match status" value="1"/>
</dbReference>
<dbReference type="SUPFAM" id="SSF48403">
    <property type="entry name" value="Ankyrin repeat"/>
    <property type="match status" value="1"/>
</dbReference>
<reference evidence="5 6" key="1">
    <citation type="journal article" date="2018" name="Sci. Rep.">
        <title>Characterisation of pathogen-specific regions and novel effector candidates in Fusarium oxysporum f. sp. cepae.</title>
        <authorList>
            <person name="Armitage A.D."/>
            <person name="Taylor A."/>
            <person name="Sobczyk M.K."/>
            <person name="Baxter L."/>
            <person name="Greenfield B.P."/>
            <person name="Bates H.J."/>
            <person name="Wilson F."/>
            <person name="Jackson A.C."/>
            <person name="Ott S."/>
            <person name="Harrison R.J."/>
            <person name="Clarkson J.P."/>
        </authorList>
    </citation>
    <scope>NUCLEOTIDE SEQUENCE [LARGE SCALE GENOMIC DNA]</scope>
    <source>
        <strain evidence="5 6">Fo_A28</strain>
    </source>
</reference>
<feature type="compositionally biased region" description="Basic residues" evidence="3">
    <location>
        <begin position="787"/>
        <end position="799"/>
    </location>
</feature>
<dbReference type="EMBL" id="MRCY01000063">
    <property type="protein sequence ID" value="RKL04503.1"/>
    <property type="molecule type" value="Genomic_DNA"/>
</dbReference>
<dbReference type="InterPro" id="IPR002110">
    <property type="entry name" value="Ankyrin_rpt"/>
</dbReference>
<feature type="domain" description="Nephrocystin 3-like N-terminal" evidence="4">
    <location>
        <begin position="109"/>
        <end position="251"/>
    </location>
</feature>
<dbReference type="PROSITE" id="PS50088">
    <property type="entry name" value="ANK_REPEAT"/>
    <property type="match status" value="3"/>
</dbReference>
<dbReference type="AlphaFoldDB" id="A0A420QIB1"/>
<evidence type="ECO:0000256" key="1">
    <source>
        <dbReference type="ARBA" id="ARBA00022737"/>
    </source>
</evidence>
<dbReference type="Pfam" id="PF24883">
    <property type="entry name" value="NPHP3_N"/>
    <property type="match status" value="1"/>
</dbReference>
<evidence type="ECO:0000256" key="2">
    <source>
        <dbReference type="PROSITE-ProRule" id="PRU00023"/>
    </source>
</evidence>
<feature type="repeat" description="ANK" evidence="2">
    <location>
        <begin position="610"/>
        <end position="642"/>
    </location>
</feature>
<comment type="caution">
    <text evidence="5">The sequence shown here is derived from an EMBL/GenBank/DDBJ whole genome shotgun (WGS) entry which is preliminary data.</text>
</comment>
<evidence type="ECO:0000313" key="6">
    <source>
        <dbReference type="Proteomes" id="UP000285860"/>
    </source>
</evidence>
<dbReference type="InterPro" id="IPR027417">
    <property type="entry name" value="P-loop_NTPase"/>
</dbReference>
<dbReference type="VEuPathDB" id="FungiDB:FOC1_g10009779"/>
<keyword evidence="2" id="KW-0040">ANK repeat</keyword>
<dbReference type="SMART" id="SM00248">
    <property type="entry name" value="ANK"/>
    <property type="match status" value="4"/>
</dbReference>
<feature type="region of interest" description="Disordered" evidence="3">
    <location>
        <begin position="1139"/>
        <end position="1191"/>
    </location>
</feature>
<feature type="compositionally biased region" description="Basic and acidic residues" evidence="3">
    <location>
        <begin position="1151"/>
        <end position="1164"/>
    </location>
</feature>
<dbReference type="Pfam" id="PF12796">
    <property type="entry name" value="Ank_2"/>
    <property type="match status" value="1"/>
</dbReference>
<name>A0A420QIB1_FUSOX</name>
<dbReference type="InterPro" id="IPR036770">
    <property type="entry name" value="Ankyrin_rpt-contain_sf"/>
</dbReference>
<evidence type="ECO:0000256" key="3">
    <source>
        <dbReference type="SAM" id="MobiDB-lite"/>
    </source>
</evidence>